<dbReference type="RefSeq" id="NP_689235.1">
    <property type="nucleotide sequence ID" value="NC_004117.1"/>
</dbReference>
<feature type="transmembrane region" description="Helical" evidence="1">
    <location>
        <begin position="36"/>
        <end position="59"/>
    </location>
</feature>
<dbReference type="KEGG" id="vg:1733599"/>
<name>Q8JM92_9ABAC</name>
<reference evidence="2 3" key="1">
    <citation type="journal article" date="2002" name="Virology">
        <title>Identification and genomic analysis of a second species of nucleopolyhedrovirus isolated from Mamestra configurata.</title>
        <authorList>
            <person name="Li L."/>
            <person name="Donly C."/>
            <person name="Li Q."/>
            <person name="Willis L.G."/>
            <person name="Keddie B.A."/>
            <person name="Erlandson M.A."/>
            <person name="Theilmann D.A."/>
        </authorList>
    </citation>
    <scope>NUCLEOTIDE SEQUENCE [LARGE SCALE GENOMIC DNA]</scope>
</reference>
<evidence type="ECO:0000313" key="3">
    <source>
        <dbReference type="Proteomes" id="UP000203400"/>
    </source>
</evidence>
<sequence>MSSRRFVNVNQLCNDCEYVTPISFTTTKLQKAPISVIYFVFIIIFLLLVLFIYCAILSYKNNNL</sequence>
<accession>Q8JM92</accession>
<evidence type="ECO:0000256" key="1">
    <source>
        <dbReference type="SAM" id="Phobius"/>
    </source>
</evidence>
<keyword evidence="1" id="KW-0812">Transmembrane</keyword>
<dbReference type="GeneID" id="1733599"/>
<dbReference type="EMBL" id="AY126275">
    <property type="protein sequence ID" value="AAM95047.1"/>
    <property type="molecule type" value="Genomic_DNA"/>
</dbReference>
<keyword evidence="1" id="KW-1133">Transmembrane helix</keyword>
<keyword evidence="1" id="KW-0472">Membrane</keyword>
<proteinExistence type="predicted"/>
<protein>
    <submittedName>
        <fullName evidence="2">Uncharacterized protein</fullName>
    </submittedName>
</protein>
<dbReference type="Proteomes" id="UP000203400">
    <property type="component" value="Segment"/>
</dbReference>
<evidence type="ECO:0000313" key="2">
    <source>
        <dbReference type="EMBL" id="AAM95047.1"/>
    </source>
</evidence>
<organism evidence="2 3">
    <name type="scientific">Mamestra configurata nucleopolyhedrovirus B</name>
    <dbReference type="NCBI Taxonomy" id="204440"/>
    <lineage>
        <taxon>Viruses</taxon>
        <taxon>Viruses incertae sedis</taxon>
        <taxon>Naldaviricetes</taxon>
        <taxon>Lefavirales</taxon>
        <taxon>Baculoviridae</taxon>
        <taxon>Alphabaculovirus</taxon>
        <taxon>Alphabaculovirus sp. 'altermaconfiguratae'</taxon>
    </lineage>
</organism>